<proteinExistence type="predicted"/>
<organism evidence="1 2">
    <name type="scientific">Dallia pectoralis</name>
    <name type="common">Alaska blackfish</name>
    <dbReference type="NCBI Taxonomy" id="75939"/>
    <lineage>
        <taxon>Eukaryota</taxon>
        <taxon>Metazoa</taxon>
        <taxon>Chordata</taxon>
        <taxon>Craniata</taxon>
        <taxon>Vertebrata</taxon>
        <taxon>Euteleostomi</taxon>
        <taxon>Actinopterygii</taxon>
        <taxon>Neopterygii</taxon>
        <taxon>Teleostei</taxon>
        <taxon>Protacanthopterygii</taxon>
        <taxon>Esociformes</taxon>
        <taxon>Umbridae</taxon>
        <taxon>Dallia</taxon>
    </lineage>
</organism>
<accession>A0ACC2F8E9</accession>
<protein>
    <submittedName>
        <fullName evidence="1">Uncharacterized protein</fullName>
    </submittedName>
</protein>
<sequence>MLPWTNEEERESIPLWTSESATGSTSPEGIGTPRRRPPPRKAIHARQLKPGGSSVGPTIKMVTGCQSRQSIDLSYLGVSRAHVTERYLHAFPAWQQVRTLTGLMCLSSLHTDKRPERPGPAGEGDGWVGGVSPVSWNEEMGHREDLWWMMKVHHYMYDGRDDVM</sequence>
<dbReference type="Proteomes" id="UP001157502">
    <property type="component" value="Chromosome 32"/>
</dbReference>
<gene>
    <name evidence="1" type="ORF">DPEC_G00328420</name>
</gene>
<comment type="caution">
    <text evidence="1">The sequence shown here is derived from an EMBL/GenBank/DDBJ whole genome shotgun (WGS) entry which is preliminary data.</text>
</comment>
<dbReference type="EMBL" id="CM055759">
    <property type="protein sequence ID" value="KAJ7987626.1"/>
    <property type="molecule type" value="Genomic_DNA"/>
</dbReference>
<keyword evidence="2" id="KW-1185">Reference proteome</keyword>
<evidence type="ECO:0000313" key="2">
    <source>
        <dbReference type="Proteomes" id="UP001157502"/>
    </source>
</evidence>
<evidence type="ECO:0000313" key="1">
    <source>
        <dbReference type="EMBL" id="KAJ7987626.1"/>
    </source>
</evidence>
<name>A0ACC2F8E9_DALPE</name>
<reference evidence="1" key="1">
    <citation type="submission" date="2021-05" db="EMBL/GenBank/DDBJ databases">
        <authorList>
            <person name="Pan Q."/>
            <person name="Jouanno E."/>
            <person name="Zahm M."/>
            <person name="Klopp C."/>
            <person name="Cabau C."/>
            <person name="Louis A."/>
            <person name="Berthelot C."/>
            <person name="Parey E."/>
            <person name="Roest Crollius H."/>
            <person name="Montfort J."/>
            <person name="Robinson-Rechavi M."/>
            <person name="Bouchez O."/>
            <person name="Lampietro C."/>
            <person name="Lopez Roques C."/>
            <person name="Donnadieu C."/>
            <person name="Postlethwait J."/>
            <person name="Bobe J."/>
            <person name="Dillon D."/>
            <person name="Chandos A."/>
            <person name="von Hippel F."/>
            <person name="Guiguen Y."/>
        </authorList>
    </citation>
    <scope>NUCLEOTIDE SEQUENCE</scope>
    <source>
        <strain evidence="1">YG-Jan2019</strain>
    </source>
</reference>